<feature type="region of interest" description="Disordered" evidence="1">
    <location>
        <begin position="1"/>
        <end position="112"/>
    </location>
</feature>
<dbReference type="AlphaFoldDB" id="A0A1I5KL86"/>
<feature type="compositionally biased region" description="Low complexity" evidence="1">
    <location>
        <begin position="196"/>
        <end position="216"/>
    </location>
</feature>
<gene>
    <name evidence="2" type="ORF">SAMN05421854_103234</name>
</gene>
<dbReference type="EMBL" id="FOWC01000003">
    <property type="protein sequence ID" value="SFO85426.1"/>
    <property type="molecule type" value="Genomic_DNA"/>
</dbReference>
<name>A0A1I5KL86_9PSEU</name>
<evidence type="ECO:0000313" key="3">
    <source>
        <dbReference type="Proteomes" id="UP000199137"/>
    </source>
</evidence>
<organism evidence="2 3">
    <name type="scientific">Amycolatopsis rubida</name>
    <dbReference type="NCBI Taxonomy" id="112413"/>
    <lineage>
        <taxon>Bacteria</taxon>
        <taxon>Bacillati</taxon>
        <taxon>Actinomycetota</taxon>
        <taxon>Actinomycetes</taxon>
        <taxon>Pseudonocardiales</taxon>
        <taxon>Pseudonocardiaceae</taxon>
        <taxon>Amycolatopsis</taxon>
    </lineage>
</organism>
<protein>
    <submittedName>
        <fullName evidence="2">Uncharacterized protein</fullName>
    </submittedName>
</protein>
<accession>A0A1I5KL86</accession>
<feature type="compositionally biased region" description="Low complexity" evidence="1">
    <location>
        <begin position="39"/>
        <end position="52"/>
    </location>
</feature>
<evidence type="ECO:0000256" key="1">
    <source>
        <dbReference type="SAM" id="MobiDB-lite"/>
    </source>
</evidence>
<reference evidence="3" key="1">
    <citation type="submission" date="2016-10" db="EMBL/GenBank/DDBJ databases">
        <authorList>
            <person name="Varghese N."/>
            <person name="Submissions S."/>
        </authorList>
    </citation>
    <scope>NUCLEOTIDE SEQUENCE [LARGE SCALE GENOMIC DNA]</scope>
    <source>
        <strain evidence="3">DSM 44637</strain>
    </source>
</reference>
<feature type="compositionally biased region" description="Basic and acidic residues" evidence="1">
    <location>
        <begin position="99"/>
        <end position="112"/>
    </location>
</feature>
<feature type="compositionally biased region" description="Basic and acidic residues" evidence="1">
    <location>
        <begin position="220"/>
        <end position="234"/>
    </location>
</feature>
<feature type="region of interest" description="Disordered" evidence="1">
    <location>
        <begin position="157"/>
        <end position="234"/>
    </location>
</feature>
<proteinExistence type="predicted"/>
<sequence>MYGMPSSRKVLVGKDAAATGTDSSRARPVRPRSKDRSAPARVVPSRAAAGPADRPGSGIGVSTGEMSMAGRSAKYPTSGHPDRSSVGRRTGPWPCRALPAEHRPETGEQRSDAWRGRVFAHQTATATQPGPVLGMPAFSPTKQLRRRNQHQCLACQHFRPPNSYGDATSTNAWRGRSGSQHGGPGPASATRRGPVRSALSSRRSAAGRSRGPAAVRRAGRIGEHRARAGGRDEP</sequence>
<dbReference type="Proteomes" id="UP000199137">
    <property type="component" value="Unassembled WGS sequence"/>
</dbReference>
<evidence type="ECO:0000313" key="2">
    <source>
        <dbReference type="EMBL" id="SFO85426.1"/>
    </source>
</evidence>
<dbReference type="STRING" id="112413.SAMN05421854_103234"/>